<proteinExistence type="predicted"/>
<evidence type="ECO:0000313" key="1">
    <source>
        <dbReference type="EMBL" id="OSY35963.1"/>
    </source>
</evidence>
<evidence type="ECO:0000313" key="3">
    <source>
        <dbReference type="Proteomes" id="UP000194225"/>
    </source>
</evidence>
<dbReference type="Proteomes" id="UP000194225">
    <property type="component" value="Unassembled WGS sequence"/>
</dbReference>
<dbReference type="EMBL" id="MIGA01000084">
    <property type="protein sequence ID" value="OSY35963.1"/>
    <property type="molecule type" value="Genomic_DNA"/>
</dbReference>
<gene>
    <name evidence="1" type="ORF">BG653_06988</name>
    <name evidence="2" type="ORF">CP981_11235</name>
</gene>
<organism evidence="2 4">
    <name type="scientific">Streptomyces platensis</name>
    <dbReference type="NCBI Taxonomy" id="58346"/>
    <lineage>
        <taxon>Bacteria</taxon>
        <taxon>Bacillati</taxon>
        <taxon>Actinomycetota</taxon>
        <taxon>Actinomycetes</taxon>
        <taxon>Kitasatosporales</taxon>
        <taxon>Streptomycetaceae</taxon>
        <taxon>Streptomyces</taxon>
    </lineage>
</organism>
<evidence type="ECO:0000313" key="4">
    <source>
        <dbReference type="Proteomes" id="UP000325458"/>
    </source>
</evidence>
<dbReference type="RefSeq" id="WP_085928395.1">
    <property type="nucleotide sequence ID" value="NZ_BAABSS010000096.1"/>
</dbReference>
<dbReference type="Proteomes" id="UP000325458">
    <property type="component" value="Chromosome"/>
</dbReference>
<dbReference type="GeneID" id="90923877"/>
<name>A0AAE6NHS9_STRPT</name>
<accession>A0AAE6NHS9</accession>
<reference evidence="1 3" key="1">
    <citation type="submission" date="2016-09" db="EMBL/GenBank/DDBJ databases">
        <title>Streptomyces platensis DSM40041, a candidate organism with high potential of specific P450 cytochromes.</title>
        <authorList>
            <person name="Grumaz C."/>
            <person name="Vainshtein Y."/>
            <person name="Kirstahler P."/>
            <person name="Sohn K."/>
        </authorList>
    </citation>
    <scope>NUCLEOTIDE SEQUENCE [LARGE SCALE GENOMIC DNA]</scope>
    <source>
        <strain evidence="1 3">DSM 40041</strain>
    </source>
</reference>
<keyword evidence="3" id="KW-1185">Reference proteome</keyword>
<evidence type="ECO:0000313" key="2">
    <source>
        <dbReference type="EMBL" id="QEV52163.1"/>
    </source>
</evidence>
<reference evidence="2 4" key="2">
    <citation type="submission" date="2017-09" db="EMBL/GenBank/DDBJ databases">
        <authorList>
            <person name="Lee N."/>
            <person name="Cho B.-K."/>
        </authorList>
    </citation>
    <scope>NUCLEOTIDE SEQUENCE [LARGE SCALE GENOMIC DNA]</scope>
    <source>
        <strain evidence="2 4">ATCC 23948</strain>
    </source>
</reference>
<dbReference type="EMBL" id="CP023691">
    <property type="protein sequence ID" value="QEV52163.1"/>
    <property type="molecule type" value="Genomic_DNA"/>
</dbReference>
<sequence>MGFNPSDVVTLKLDCAGWHHPYVVDITRMQLGEILLKLDDMAAGTDEQDTPDHAQKWPSPAEAYAAAPSISSENDWAIRTADEWADEGLDREWYLRHAAVLDRIALRGDADQRTAAAEDADATATVLLDLRRTAAVLDAEAAATVLLDLDQASRGYDPRAYVRQQYTLWHAEQDTSPEPSHS</sequence>
<protein>
    <submittedName>
        <fullName evidence="2">Uncharacterized protein</fullName>
    </submittedName>
</protein>
<dbReference type="KEGG" id="spla:CP981_11235"/>
<dbReference type="AlphaFoldDB" id="A0AAE6NHS9"/>